<evidence type="ECO:0000256" key="4">
    <source>
        <dbReference type="ARBA" id="ARBA00013076"/>
    </source>
</evidence>
<dbReference type="OrthoDB" id="7527071at2"/>
<comment type="pathway">
    <text evidence="2">Siderophore biosynthesis.</text>
</comment>
<gene>
    <name evidence="15" type="ORF">IQ10_03009</name>
</gene>
<accession>A0A562QCF8</accession>
<evidence type="ECO:0000256" key="8">
    <source>
        <dbReference type="ARBA" id="ARBA00022857"/>
    </source>
</evidence>
<evidence type="ECO:0000256" key="9">
    <source>
        <dbReference type="ARBA" id="ARBA00023002"/>
    </source>
</evidence>
<dbReference type="PANTHER" id="PTHR42802">
    <property type="entry name" value="MONOOXYGENASE"/>
    <property type="match status" value="1"/>
</dbReference>
<dbReference type="RefSeq" id="WP_144451251.1">
    <property type="nucleotide sequence ID" value="NZ_VLKZ01000009.1"/>
</dbReference>
<keyword evidence="9" id="KW-0560">Oxidoreductase</keyword>
<organism evidence="15 16">
    <name type="scientific">Halalkalibacter nanhaiisediminis</name>
    <dbReference type="NCBI Taxonomy" id="688079"/>
    <lineage>
        <taxon>Bacteria</taxon>
        <taxon>Bacillati</taxon>
        <taxon>Bacillota</taxon>
        <taxon>Bacilli</taxon>
        <taxon>Bacillales</taxon>
        <taxon>Bacillaceae</taxon>
        <taxon>Halalkalibacter</taxon>
    </lineage>
</organism>
<evidence type="ECO:0000256" key="11">
    <source>
        <dbReference type="ARBA" id="ARBA00031158"/>
    </source>
</evidence>
<reference evidence="15 16" key="1">
    <citation type="journal article" date="2015" name="Stand. Genomic Sci.">
        <title>Genomic Encyclopedia of Bacterial and Archaeal Type Strains, Phase III: the genomes of soil and plant-associated and newly described type strains.</title>
        <authorList>
            <person name="Whitman W.B."/>
            <person name="Woyke T."/>
            <person name="Klenk H.P."/>
            <person name="Zhou Y."/>
            <person name="Lilburn T.G."/>
            <person name="Beck B.J."/>
            <person name="De Vos P."/>
            <person name="Vandamme P."/>
            <person name="Eisen J.A."/>
            <person name="Garrity G."/>
            <person name="Hugenholtz P."/>
            <person name="Kyrpides N.C."/>
        </authorList>
    </citation>
    <scope>NUCLEOTIDE SEQUENCE [LARGE SCALE GENOMIC DNA]</scope>
    <source>
        <strain evidence="15 16">CGMCC 1.10116</strain>
    </source>
</reference>
<evidence type="ECO:0000256" key="6">
    <source>
        <dbReference type="ARBA" id="ARBA00022630"/>
    </source>
</evidence>
<evidence type="ECO:0000256" key="13">
    <source>
        <dbReference type="ARBA" id="ARBA00032738"/>
    </source>
</evidence>
<evidence type="ECO:0000256" key="12">
    <source>
        <dbReference type="ARBA" id="ARBA00032493"/>
    </source>
</evidence>
<comment type="catalytic activity">
    <reaction evidence="14">
        <text>L-lysine + NADPH + O2 = N(6)-hydroxy-L-lysine + NADP(+) + H2O</text>
        <dbReference type="Rhea" id="RHEA:23228"/>
        <dbReference type="ChEBI" id="CHEBI:15377"/>
        <dbReference type="ChEBI" id="CHEBI:15379"/>
        <dbReference type="ChEBI" id="CHEBI:32551"/>
        <dbReference type="ChEBI" id="CHEBI:57783"/>
        <dbReference type="ChEBI" id="CHEBI:57820"/>
        <dbReference type="ChEBI" id="CHEBI:58349"/>
        <dbReference type="EC" id="1.14.13.59"/>
    </reaction>
</comment>
<evidence type="ECO:0000313" key="15">
    <source>
        <dbReference type="EMBL" id="TWI54457.1"/>
    </source>
</evidence>
<evidence type="ECO:0000313" key="16">
    <source>
        <dbReference type="Proteomes" id="UP000315711"/>
    </source>
</evidence>
<name>A0A562QCF8_9BACI</name>
<keyword evidence="6" id="KW-0285">Flavoprotein</keyword>
<evidence type="ECO:0000256" key="5">
    <source>
        <dbReference type="ARBA" id="ARBA00016406"/>
    </source>
</evidence>
<dbReference type="Gene3D" id="3.50.50.60">
    <property type="entry name" value="FAD/NAD(P)-binding domain"/>
    <property type="match status" value="1"/>
</dbReference>
<proteinExistence type="inferred from homology"/>
<evidence type="ECO:0000256" key="1">
    <source>
        <dbReference type="ARBA" id="ARBA00001974"/>
    </source>
</evidence>
<keyword evidence="8" id="KW-0521">NADP</keyword>
<keyword evidence="7" id="KW-0274">FAD</keyword>
<dbReference type="GO" id="GO:0047091">
    <property type="term" value="F:L-lysine 6-monooxygenase (NADPH) activity"/>
    <property type="evidence" value="ECO:0007669"/>
    <property type="project" value="UniProtKB-EC"/>
</dbReference>
<sequence>MNDWEQYDVVGIGIGPFNLGLAALAEEGTSLKTAFFDKTQVFQWHPGMLLERSDLQVPFLADLVTFANPMSHYTFLNYIHQQNRMFQFYFFKRFDIPRREYSDYCAWVASQLDNCHFGQEVVDCTYEPEHGGYAVSIKDVQSGEEKKVMTTHIILGTGSSPLIPPPLEEKLNEDVIHTSRYLHHADEIKEARSVTVIGSGQSAAEVFYDLLEKQADNRFELTWLTRSPGFFQLESGKLGQEVFSPDYVDYFHKLSFEQRQEALPTLGGLRNGVEAETLRNIYDLLYHRTIRHDGLPVRIQAMTEVNDIQPVDEQFYKLSCKQWQQEKEFTHTSEKVILATGYKPLIPSWLMNMSEELEWEDEKRFRVSHDYRLEWKEQRPHHFFTLTNLEHSHGASATNLALSVQRNQAILNTIVGEDVYPVRSDTIFQQFEVE</sequence>
<dbReference type="SUPFAM" id="SSF51905">
    <property type="entry name" value="FAD/NAD(P)-binding domain"/>
    <property type="match status" value="1"/>
</dbReference>
<dbReference type="Proteomes" id="UP000315711">
    <property type="component" value="Unassembled WGS sequence"/>
</dbReference>
<evidence type="ECO:0000256" key="3">
    <source>
        <dbReference type="ARBA" id="ARBA00007588"/>
    </source>
</evidence>
<dbReference type="AlphaFoldDB" id="A0A562QCF8"/>
<keyword evidence="16" id="KW-1185">Reference proteome</keyword>
<dbReference type="InterPro" id="IPR025700">
    <property type="entry name" value="Lys/Orn_oxygenase"/>
</dbReference>
<dbReference type="PANTHER" id="PTHR42802:SF1">
    <property type="entry name" value="L-ORNITHINE N(5)-MONOOXYGENASE"/>
    <property type="match status" value="1"/>
</dbReference>
<comment type="caution">
    <text evidence="15">The sequence shown here is derived from an EMBL/GenBank/DDBJ whole genome shotgun (WGS) entry which is preliminary data.</text>
</comment>
<protein>
    <recommendedName>
        <fullName evidence="5">L-lysine N6-monooxygenase MbtG</fullName>
        <ecNumber evidence="4">1.14.13.59</ecNumber>
    </recommendedName>
    <alternativeName>
        <fullName evidence="13">Lysine 6-N-hydroxylase</fullName>
    </alternativeName>
    <alternativeName>
        <fullName evidence="12">Lysine N6-hydroxylase</fullName>
    </alternativeName>
    <alternativeName>
        <fullName evidence="10">Lysine-N-oxygenase</fullName>
    </alternativeName>
    <alternativeName>
        <fullName evidence="11">Mycobactin synthase protein G</fullName>
    </alternativeName>
</protein>
<dbReference type="InterPro" id="IPR036188">
    <property type="entry name" value="FAD/NAD-bd_sf"/>
</dbReference>
<evidence type="ECO:0000256" key="14">
    <source>
        <dbReference type="ARBA" id="ARBA00048407"/>
    </source>
</evidence>
<dbReference type="EMBL" id="VLKZ01000009">
    <property type="protein sequence ID" value="TWI54457.1"/>
    <property type="molecule type" value="Genomic_DNA"/>
</dbReference>
<evidence type="ECO:0000256" key="10">
    <source>
        <dbReference type="ARBA" id="ARBA00029939"/>
    </source>
</evidence>
<comment type="similarity">
    <text evidence="3">Belongs to the lysine N(6)-hydroxylase/L-ornithine N(5)-oxygenase family.</text>
</comment>
<evidence type="ECO:0000256" key="7">
    <source>
        <dbReference type="ARBA" id="ARBA00022827"/>
    </source>
</evidence>
<dbReference type="Pfam" id="PF13434">
    <property type="entry name" value="Lys_Orn_oxgnase"/>
    <property type="match status" value="1"/>
</dbReference>
<dbReference type="EC" id="1.14.13.59" evidence="4"/>
<comment type="cofactor">
    <cofactor evidence="1">
        <name>FAD</name>
        <dbReference type="ChEBI" id="CHEBI:57692"/>
    </cofactor>
</comment>
<evidence type="ECO:0000256" key="2">
    <source>
        <dbReference type="ARBA" id="ARBA00004924"/>
    </source>
</evidence>